<name>A0AAN8S6G1_POLSC</name>
<keyword evidence="3" id="KW-1185">Reference proteome</keyword>
<dbReference type="Proteomes" id="UP001372834">
    <property type="component" value="Unassembled WGS sequence"/>
</dbReference>
<evidence type="ECO:0000313" key="4">
    <source>
        <dbReference type="Proteomes" id="UP001372834"/>
    </source>
</evidence>
<accession>A0AAN8S6G1</accession>
<sequence>MAKEATNNKNNMGNADDIEKILSVVVKRRKTLPSKCMELHKKMSTTELQRLVNSTVVLERNIVQENIRRVKKNIKGLKNLRYSPDDINQAENKLMQHYAKVKEINLYLKKTRKIQNAQQGDK</sequence>
<dbReference type="EMBL" id="JAWJWE010000036">
    <property type="protein sequence ID" value="KAK6629499.1"/>
    <property type="molecule type" value="Genomic_DNA"/>
</dbReference>
<dbReference type="AlphaFoldDB" id="A0AAN8S6G1"/>
<protein>
    <submittedName>
        <fullName evidence="2">Uncharacterized protein</fullName>
    </submittedName>
</protein>
<proteinExistence type="predicted"/>
<dbReference type="Proteomes" id="UP001359485">
    <property type="component" value="Unassembled WGS sequence"/>
</dbReference>
<organism evidence="2 4">
    <name type="scientific">Polyplax serrata</name>
    <name type="common">Common mouse louse</name>
    <dbReference type="NCBI Taxonomy" id="468196"/>
    <lineage>
        <taxon>Eukaryota</taxon>
        <taxon>Metazoa</taxon>
        <taxon>Ecdysozoa</taxon>
        <taxon>Arthropoda</taxon>
        <taxon>Hexapoda</taxon>
        <taxon>Insecta</taxon>
        <taxon>Pterygota</taxon>
        <taxon>Neoptera</taxon>
        <taxon>Paraneoptera</taxon>
        <taxon>Psocodea</taxon>
        <taxon>Troctomorpha</taxon>
        <taxon>Phthiraptera</taxon>
        <taxon>Anoplura</taxon>
        <taxon>Polyplacidae</taxon>
        <taxon>Polyplax</taxon>
    </lineage>
</organism>
<evidence type="ECO:0000313" key="1">
    <source>
        <dbReference type="EMBL" id="KAK6626858.1"/>
    </source>
</evidence>
<evidence type="ECO:0000313" key="3">
    <source>
        <dbReference type="Proteomes" id="UP001359485"/>
    </source>
</evidence>
<comment type="caution">
    <text evidence="2">The sequence shown here is derived from an EMBL/GenBank/DDBJ whole genome shotgun (WGS) entry which is preliminary data.</text>
</comment>
<evidence type="ECO:0000313" key="2">
    <source>
        <dbReference type="EMBL" id="KAK6629499.1"/>
    </source>
</evidence>
<dbReference type="EMBL" id="JAWJWF010000045">
    <property type="protein sequence ID" value="KAK6626858.1"/>
    <property type="molecule type" value="Genomic_DNA"/>
</dbReference>
<gene>
    <name evidence="2" type="ORF">RUM43_003316</name>
    <name evidence="1" type="ORF">RUM44_009335</name>
</gene>
<reference evidence="2 4" key="1">
    <citation type="submission" date="2023-10" db="EMBL/GenBank/DDBJ databases">
        <title>Genomes of two closely related lineages of the louse Polyplax serrata with different host specificities.</title>
        <authorList>
            <person name="Martinu J."/>
            <person name="Tarabai H."/>
            <person name="Stefka J."/>
            <person name="Hypsa V."/>
        </authorList>
    </citation>
    <scope>NUCLEOTIDE SEQUENCE [LARGE SCALE GENOMIC DNA]</scope>
    <source>
        <strain evidence="1">98ZLc_SE</strain>
        <strain evidence="2">HR10_N</strain>
    </source>
</reference>